<dbReference type="EMBL" id="RWIT01000002">
    <property type="protein sequence ID" value="RSK50090.1"/>
    <property type="molecule type" value="Genomic_DNA"/>
</dbReference>
<dbReference type="OrthoDB" id="1433444at2"/>
<sequence>MAQTRALIYSLDEYSGENVQFEKTAEWWDGSPMTDAKADGIIFRKIDGLYYKRLYNGPINALWFGLKADYDSATMGTDNTAALQALIDSIPFGQAVDIFVPKGDYYFISEVVVRNKSFRLFGEGGSSFTAAEGSTRFVFEGNSRGIHYTRVPVQGEYTTQGPFFEKLFIQSRQKIANTNYDGMYVEGRCTIKDCTFRGWSGNGLSIYAAVQEGTDASLSVVDHCRFAENTSNGMKLRGPDANQCAITYCDSVDNGGAGFFDQSFLGNQFVACHGNNNGDGHYVVIDPNARTSFIGCYGEGGSLQSYIAPEAVGAMVVGGLHANGWRGNAPGNEYRLSGGLILQGVFANNFVFTRGYPNTHVLGISSDGFSFQATNNTIQMRETGGQYPCVSLTTDYGAANPLASFVGANYPYAKLFEYQGQIKRRSLPINSFAADRALWVGNSVITAVESLTTTPDMLYRAGDELFNTAYQPHLPAGWKCTRGGRKGADNFTVNINTWGGNDSFALPSNVTVQPGDSIVLTSAQGFTVGNDATTLHEYYAYVVAVENGMVKLNVYVNSSYVPIAFSSVAPLFRATGDGVGTTAQRPDMTGTEAGFKYFATDTSTWATWTGTNWV</sequence>
<dbReference type="RefSeq" id="WP_125418788.1">
    <property type="nucleotide sequence ID" value="NZ_RWIT01000002.1"/>
</dbReference>
<accession>A0A3R9P6W9</accession>
<proteinExistence type="predicted"/>
<dbReference type="InterPro" id="IPR011050">
    <property type="entry name" value="Pectin_lyase_fold/virulence"/>
</dbReference>
<evidence type="ECO:0000313" key="2">
    <source>
        <dbReference type="EMBL" id="RSK50090.1"/>
    </source>
</evidence>
<organism evidence="2 3">
    <name type="scientific">Hymenobacter rigui</name>
    <dbReference type="NCBI Taxonomy" id="334424"/>
    <lineage>
        <taxon>Bacteria</taxon>
        <taxon>Pseudomonadati</taxon>
        <taxon>Bacteroidota</taxon>
        <taxon>Cytophagia</taxon>
        <taxon>Cytophagales</taxon>
        <taxon>Hymenobacteraceae</taxon>
        <taxon>Hymenobacter</taxon>
    </lineage>
</organism>
<reference evidence="2 3" key="1">
    <citation type="submission" date="2018-12" db="EMBL/GenBank/DDBJ databases">
        <authorList>
            <person name="Feng G."/>
            <person name="Zhu H."/>
        </authorList>
    </citation>
    <scope>NUCLEOTIDE SEQUENCE [LARGE SCALE GENOMIC DNA]</scope>
    <source>
        <strain evidence="2 3">KCTC 12533</strain>
    </source>
</reference>
<dbReference type="AlphaFoldDB" id="A0A3R9P6W9"/>
<protein>
    <submittedName>
        <fullName evidence="2">Right-handed parallel beta-helix repeat-containing protein</fullName>
    </submittedName>
</protein>
<comment type="caution">
    <text evidence="2">The sequence shown here is derived from an EMBL/GenBank/DDBJ whole genome shotgun (WGS) entry which is preliminary data.</text>
</comment>
<name>A0A3R9P6W9_9BACT</name>
<keyword evidence="3" id="KW-1185">Reference proteome</keyword>
<evidence type="ECO:0000313" key="3">
    <source>
        <dbReference type="Proteomes" id="UP000273500"/>
    </source>
</evidence>
<dbReference type="InterPro" id="IPR012334">
    <property type="entry name" value="Pectin_lyas_fold"/>
</dbReference>
<gene>
    <name evidence="2" type="ORF">EI291_05415</name>
</gene>
<dbReference type="SUPFAM" id="SSF51126">
    <property type="entry name" value="Pectin lyase-like"/>
    <property type="match status" value="1"/>
</dbReference>
<evidence type="ECO:0000259" key="1">
    <source>
        <dbReference type="Pfam" id="PF13229"/>
    </source>
</evidence>
<feature type="domain" description="Right handed beta helix" evidence="1">
    <location>
        <begin position="174"/>
        <end position="296"/>
    </location>
</feature>
<dbReference type="InterPro" id="IPR039448">
    <property type="entry name" value="Beta_helix"/>
</dbReference>
<dbReference type="Pfam" id="PF13229">
    <property type="entry name" value="Beta_helix"/>
    <property type="match status" value="1"/>
</dbReference>
<dbReference type="Gene3D" id="2.160.20.10">
    <property type="entry name" value="Single-stranded right-handed beta-helix, Pectin lyase-like"/>
    <property type="match status" value="1"/>
</dbReference>
<dbReference type="Proteomes" id="UP000273500">
    <property type="component" value="Unassembled WGS sequence"/>
</dbReference>